<keyword evidence="4" id="KW-0804">Transcription</keyword>
<keyword evidence="3" id="KW-0238">DNA-binding</keyword>
<dbReference type="Pfam" id="PF02362">
    <property type="entry name" value="B3"/>
    <property type="match status" value="1"/>
</dbReference>
<dbReference type="PANTHER" id="PTHR31391:SF99">
    <property type="entry name" value="B3 DOMAIN-CONTAINING PROTEIN OS06G0194400"/>
    <property type="match status" value="1"/>
</dbReference>
<dbReference type="EMBL" id="LR746272">
    <property type="protein sequence ID" value="CAA7401978.1"/>
    <property type="molecule type" value="Genomic_DNA"/>
</dbReference>
<dbReference type="SMART" id="SM01019">
    <property type="entry name" value="B3"/>
    <property type="match status" value="1"/>
</dbReference>
<dbReference type="PANTHER" id="PTHR31391">
    <property type="entry name" value="B3 DOMAIN-CONTAINING PROTEIN OS11G0197600-RELATED"/>
    <property type="match status" value="1"/>
</dbReference>
<gene>
    <name evidence="7" type="ORF">SI8410_09012656</name>
</gene>
<evidence type="ECO:0000256" key="2">
    <source>
        <dbReference type="ARBA" id="ARBA00023015"/>
    </source>
</evidence>
<evidence type="ECO:0000313" key="8">
    <source>
        <dbReference type="Proteomes" id="UP000663760"/>
    </source>
</evidence>
<keyword evidence="8" id="KW-1185">Reference proteome</keyword>
<sequence length="254" mass="28549">MGAAETPYEKLRRRKLEENRRKIEELKLPHISLSLRGEAVVPKPPPAKPRKKAAPLGGLLVAVRRSERKRDPVNYKEVASLPSPYRNLSDRVYASDEARAYAEETAKALQSQLASECPNFIKLMLQSHVTGGFWLGIPRAFCSKHLPKKDTPMTLIDDRGEESLTLYLAEKNGLSAGWRGFAISHELVDGDAVIFELVSRATFKVHIIRQSGYYEAGTRGSDARTKKKRRYCVVFLSVHFSQVRHAHSLSVIAL</sequence>
<evidence type="ECO:0000256" key="5">
    <source>
        <dbReference type="ARBA" id="ARBA00023242"/>
    </source>
</evidence>
<dbReference type="OrthoDB" id="1909330at2759"/>
<dbReference type="InterPro" id="IPR044837">
    <property type="entry name" value="REM16-like"/>
</dbReference>
<evidence type="ECO:0000259" key="6">
    <source>
        <dbReference type="PROSITE" id="PS50863"/>
    </source>
</evidence>
<evidence type="ECO:0000256" key="1">
    <source>
        <dbReference type="ARBA" id="ARBA00004123"/>
    </source>
</evidence>
<keyword evidence="2" id="KW-0805">Transcription regulation</keyword>
<dbReference type="Proteomes" id="UP000663760">
    <property type="component" value="Chromosome 9"/>
</dbReference>
<dbReference type="GO" id="GO:0003677">
    <property type="term" value="F:DNA binding"/>
    <property type="evidence" value="ECO:0007669"/>
    <property type="project" value="UniProtKB-KW"/>
</dbReference>
<evidence type="ECO:0000256" key="4">
    <source>
        <dbReference type="ARBA" id="ARBA00023163"/>
    </source>
</evidence>
<dbReference type="InterPro" id="IPR003340">
    <property type="entry name" value="B3_DNA-bd"/>
</dbReference>
<dbReference type="AlphaFoldDB" id="A0A7I8KY29"/>
<comment type="subcellular location">
    <subcellularLocation>
        <location evidence="1">Nucleus</location>
    </subcellularLocation>
</comment>
<dbReference type="CDD" id="cd10017">
    <property type="entry name" value="B3_DNA"/>
    <property type="match status" value="1"/>
</dbReference>
<feature type="domain" description="TF-B3" evidence="6">
    <location>
        <begin position="120"/>
        <end position="211"/>
    </location>
</feature>
<dbReference type="GO" id="GO:0005634">
    <property type="term" value="C:nucleus"/>
    <property type="evidence" value="ECO:0007669"/>
    <property type="project" value="UniProtKB-SubCell"/>
</dbReference>
<evidence type="ECO:0000256" key="3">
    <source>
        <dbReference type="ARBA" id="ARBA00023125"/>
    </source>
</evidence>
<organism evidence="7 8">
    <name type="scientific">Spirodela intermedia</name>
    <name type="common">Intermediate duckweed</name>
    <dbReference type="NCBI Taxonomy" id="51605"/>
    <lineage>
        <taxon>Eukaryota</taxon>
        <taxon>Viridiplantae</taxon>
        <taxon>Streptophyta</taxon>
        <taxon>Embryophyta</taxon>
        <taxon>Tracheophyta</taxon>
        <taxon>Spermatophyta</taxon>
        <taxon>Magnoliopsida</taxon>
        <taxon>Liliopsida</taxon>
        <taxon>Araceae</taxon>
        <taxon>Lemnoideae</taxon>
        <taxon>Spirodela</taxon>
    </lineage>
</organism>
<dbReference type="SUPFAM" id="SSF101936">
    <property type="entry name" value="DNA-binding pseudobarrel domain"/>
    <property type="match status" value="1"/>
</dbReference>
<name>A0A7I8KY29_SPIIN</name>
<keyword evidence="5" id="KW-0539">Nucleus</keyword>
<dbReference type="PROSITE" id="PS50863">
    <property type="entry name" value="B3"/>
    <property type="match status" value="1"/>
</dbReference>
<evidence type="ECO:0000313" key="7">
    <source>
        <dbReference type="EMBL" id="CAA7401978.1"/>
    </source>
</evidence>
<accession>A0A7I8KY29</accession>
<protein>
    <recommendedName>
        <fullName evidence="6">TF-B3 domain-containing protein</fullName>
    </recommendedName>
</protein>
<dbReference type="InterPro" id="IPR015300">
    <property type="entry name" value="DNA-bd_pseudobarrel_sf"/>
</dbReference>
<proteinExistence type="predicted"/>
<reference evidence="7" key="1">
    <citation type="submission" date="2020-02" db="EMBL/GenBank/DDBJ databases">
        <authorList>
            <person name="Scholz U."/>
            <person name="Mascher M."/>
            <person name="Fiebig A."/>
        </authorList>
    </citation>
    <scope>NUCLEOTIDE SEQUENCE</scope>
</reference>
<dbReference type="Gene3D" id="2.40.330.10">
    <property type="entry name" value="DNA-binding pseudobarrel domain"/>
    <property type="match status" value="1"/>
</dbReference>